<dbReference type="GO" id="GO:0042158">
    <property type="term" value="P:lipoprotein biosynthetic process"/>
    <property type="evidence" value="ECO:0007669"/>
    <property type="project" value="InterPro"/>
</dbReference>
<accession>A0A1A9VJU7</accession>
<dbReference type="HAMAP" id="MF_00023">
    <property type="entry name" value="SmpB"/>
    <property type="match status" value="1"/>
</dbReference>
<dbReference type="InterPro" id="IPR000037">
    <property type="entry name" value="SsrA-bd_prot"/>
</dbReference>
<keyword evidence="2" id="KW-0808">Transferase</keyword>
<evidence type="ECO:0000256" key="4">
    <source>
        <dbReference type="ARBA" id="ARBA00022989"/>
    </source>
</evidence>
<feature type="transmembrane region" description="Helical" evidence="6">
    <location>
        <begin position="214"/>
        <end position="234"/>
    </location>
</feature>
<dbReference type="InterPro" id="IPR001640">
    <property type="entry name" value="Lgt"/>
</dbReference>
<dbReference type="GO" id="GO:0005886">
    <property type="term" value="C:plasma membrane"/>
    <property type="evidence" value="ECO:0007669"/>
    <property type="project" value="InterPro"/>
</dbReference>
<dbReference type="GO" id="GO:0003723">
    <property type="term" value="F:RNA binding"/>
    <property type="evidence" value="ECO:0007669"/>
    <property type="project" value="InterPro"/>
</dbReference>
<protein>
    <recommendedName>
        <fullName evidence="9">Phosphatidylglycerol--prolipoprotein diacylglyceryl transferase</fullName>
    </recommendedName>
</protein>
<feature type="transmembrane region" description="Helical" evidence="6">
    <location>
        <begin position="294"/>
        <end position="314"/>
    </location>
</feature>
<keyword evidence="1" id="KW-1003">Cell membrane</keyword>
<feature type="transmembrane region" description="Helical" evidence="6">
    <location>
        <begin position="153"/>
        <end position="170"/>
    </location>
</feature>
<dbReference type="AlphaFoldDB" id="A0A1A9VJU7"/>
<dbReference type="Proteomes" id="UP000078200">
    <property type="component" value="Unassembled WGS sequence"/>
</dbReference>
<evidence type="ECO:0000256" key="6">
    <source>
        <dbReference type="SAM" id="Phobius"/>
    </source>
</evidence>
<dbReference type="STRING" id="7395.A0A1A9VJU7"/>
<dbReference type="SUPFAM" id="SSF74982">
    <property type="entry name" value="Small protein B (SmpB)"/>
    <property type="match status" value="1"/>
</dbReference>
<organism evidence="7 8">
    <name type="scientific">Glossina austeni</name>
    <name type="common">Savannah tsetse fly</name>
    <dbReference type="NCBI Taxonomy" id="7395"/>
    <lineage>
        <taxon>Eukaryota</taxon>
        <taxon>Metazoa</taxon>
        <taxon>Ecdysozoa</taxon>
        <taxon>Arthropoda</taxon>
        <taxon>Hexapoda</taxon>
        <taxon>Insecta</taxon>
        <taxon>Pterygota</taxon>
        <taxon>Neoptera</taxon>
        <taxon>Endopterygota</taxon>
        <taxon>Diptera</taxon>
        <taxon>Brachycera</taxon>
        <taxon>Muscomorpha</taxon>
        <taxon>Hippoboscoidea</taxon>
        <taxon>Glossinidae</taxon>
        <taxon>Glossina</taxon>
    </lineage>
</organism>
<dbReference type="EnsemblMetazoa" id="GAUT039532-RA">
    <property type="protein sequence ID" value="GAUT039532-PA"/>
    <property type="gene ID" value="GAUT039532"/>
</dbReference>
<dbReference type="InterPro" id="IPR023620">
    <property type="entry name" value="SmpB"/>
</dbReference>
<dbReference type="GO" id="GO:0008961">
    <property type="term" value="F:phosphatidylglycerol-prolipoprotein diacylglyceryl transferase activity"/>
    <property type="evidence" value="ECO:0007669"/>
    <property type="project" value="InterPro"/>
</dbReference>
<dbReference type="NCBIfam" id="TIGR00086">
    <property type="entry name" value="smpB"/>
    <property type="match status" value="1"/>
</dbReference>
<evidence type="ECO:0000256" key="1">
    <source>
        <dbReference type="ARBA" id="ARBA00022475"/>
    </source>
</evidence>
<evidence type="ECO:0008006" key="9">
    <source>
        <dbReference type="Google" id="ProtNLM"/>
    </source>
</evidence>
<dbReference type="Gene3D" id="2.40.280.10">
    <property type="match status" value="1"/>
</dbReference>
<dbReference type="PANTHER" id="PTHR30589">
    <property type="entry name" value="PROLIPOPROTEIN DIACYLGLYCERYL TRANSFERASE"/>
    <property type="match status" value="1"/>
</dbReference>
<dbReference type="CDD" id="cd09294">
    <property type="entry name" value="SmpB"/>
    <property type="match status" value="1"/>
</dbReference>
<evidence type="ECO:0000313" key="8">
    <source>
        <dbReference type="Proteomes" id="UP000078200"/>
    </source>
</evidence>
<dbReference type="Pfam" id="PF01790">
    <property type="entry name" value="LGT"/>
    <property type="match status" value="1"/>
</dbReference>
<proteinExistence type="inferred from homology"/>
<feature type="transmembrane region" description="Helical" evidence="6">
    <location>
        <begin position="326"/>
        <end position="350"/>
    </location>
</feature>
<dbReference type="PANTHER" id="PTHR30589:SF0">
    <property type="entry name" value="PHOSPHATIDYLGLYCEROL--PROLIPOPROTEIN DIACYLGLYCERYL TRANSFERASE"/>
    <property type="match status" value="1"/>
</dbReference>
<feature type="transmembrane region" description="Helical" evidence="6">
    <location>
        <begin position="190"/>
        <end position="207"/>
    </location>
</feature>
<reference evidence="7" key="1">
    <citation type="submission" date="2020-05" db="UniProtKB">
        <authorList>
            <consortium name="EnsemblMetazoa"/>
        </authorList>
    </citation>
    <scope>IDENTIFICATION</scope>
    <source>
        <strain evidence="7">TTRI</strain>
    </source>
</reference>
<keyword evidence="4 6" id="KW-1133">Transmembrane helix</keyword>
<dbReference type="HAMAP" id="MF_01147">
    <property type="entry name" value="Lgt"/>
    <property type="match status" value="1"/>
</dbReference>
<sequence length="363" mass="41344">MAQNNQTISLDMEVIAENRKARFEYFILEEFEAGMVLLSSEVKSLRERKVNISDAYVIEKNSEIWLHNMHIAEYKAANRKNHKPKRERKLLLHKKEINKLIGQIKTAGITVVPLSIYFNDKGFAKTKIAIVKGKKLYDKRATIKQREWDREKTTIVGIILGGRLGYVLIYDPVLYISNPIEILKTWEGGMSFHGGAIGVLLAVIISCKRHNIPIFYALDLVSCGVPIGLFLGRIGNFINGELFGRVTTMPWGMVFPESGDNLLRHPSQLYEALFEGLLLFAVANSLFFLTRIRLYHGALTGIAVMWYGIARFFVEFFREPDYQIGYLWLDLTMGQLLSIPMVLLGMLVYLGALNLKFNTKSVT</sequence>
<dbReference type="NCBIfam" id="TIGR00544">
    <property type="entry name" value="lgt"/>
    <property type="match status" value="1"/>
</dbReference>
<keyword evidence="5 6" id="KW-0472">Membrane</keyword>
<dbReference type="VEuPathDB" id="VectorBase:GAUT039532"/>
<feature type="transmembrane region" description="Helical" evidence="6">
    <location>
        <begin position="269"/>
        <end position="287"/>
    </location>
</feature>
<keyword evidence="3 6" id="KW-0812">Transmembrane</keyword>
<evidence type="ECO:0000256" key="2">
    <source>
        <dbReference type="ARBA" id="ARBA00022679"/>
    </source>
</evidence>
<dbReference type="NCBIfam" id="NF003843">
    <property type="entry name" value="PRK05422.1"/>
    <property type="match status" value="1"/>
</dbReference>
<name>A0A1A9VJU7_GLOAU</name>
<evidence type="ECO:0000256" key="3">
    <source>
        <dbReference type="ARBA" id="ARBA00022692"/>
    </source>
</evidence>
<dbReference type="PROSITE" id="PS01311">
    <property type="entry name" value="LGT"/>
    <property type="match status" value="1"/>
</dbReference>
<evidence type="ECO:0000313" key="7">
    <source>
        <dbReference type="EnsemblMetazoa" id="GAUT039532-PA"/>
    </source>
</evidence>
<keyword evidence="8" id="KW-1185">Reference proteome</keyword>
<evidence type="ECO:0000256" key="5">
    <source>
        <dbReference type="ARBA" id="ARBA00023136"/>
    </source>
</evidence>